<evidence type="ECO:0000313" key="3">
    <source>
        <dbReference type="Proteomes" id="UP001354971"/>
    </source>
</evidence>
<dbReference type="Proteomes" id="UP001354971">
    <property type="component" value="Unassembled WGS sequence"/>
</dbReference>
<evidence type="ECO:0000313" key="2">
    <source>
        <dbReference type="EMBL" id="MEE2525696.1"/>
    </source>
</evidence>
<dbReference type="PANTHER" id="PTHR35813:SF1">
    <property type="entry name" value="INNER MEMBRANE PROTEIN YBAN"/>
    <property type="match status" value="1"/>
</dbReference>
<keyword evidence="1" id="KW-0472">Membrane</keyword>
<dbReference type="EMBL" id="JAZDRP010000003">
    <property type="protein sequence ID" value="MEE2525696.1"/>
    <property type="molecule type" value="Genomic_DNA"/>
</dbReference>
<sequence>MIGHTKRLMWAAAGGLALGLGALGVFLPLLPTTPFILLAAFAFARSSPRLHNWLLEHRVFGPLIGNWRRYGAISRQAKIAGLISLLAVFGLSVLLGAPFHALIIQAIVLPVSGIFIWSRPLPPSPQG</sequence>
<reference evidence="2 3" key="1">
    <citation type="submission" date="2024-01" db="EMBL/GenBank/DDBJ databases">
        <title>Hyphobacterium bacterium isolated from marine sediment.</title>
        <authorList>
            <person name="Zhao S."/>
        </authorList>
    </citation>
    <scope>NUCLEOTIDE SEQUENCE [LARGE SCALE GENOMIC DNA]</scope>
    <source>
        <strain evidence="3">HN65</strain>
    </source>
</reference>
<organism evidence="2 3">
    <name type="scientific">Hyphobacterium lacteum</name>
    <dbReference type="NCBI Taxonomy" id="3116575"/>
    <lineage>
        <taxon>Bacteria</taxon>
        <taxon>Pseudomonadati</taxon>
        <taxon>Pseudomonadota</taxon>
        <taxon>Alphaproteobacteria</taxon>
        <taxon>Maricaulales</taxon>
        <taxon>Maricaulaceae</taxon>
        <taxon>Hyphobacterium</taxon>
    </lineage>
</organism>
<keyword evidence="1" id="KW-1133">Transmembrane helix</keyword>
<protein>
    <submittedName>
        <fullName evidence="2">YbaN family protein</fullName>
    </submittedName>
</protein>
<feature type="transmembrane region" description="Helical" evidence="1">
    <location>
        <begin position="20"/>
        <end position="44"/>
    </location>
</feature>
<proteinExistence type="predicted"/>
<dbReference type="RefSeq" id="WP_330198360.1">
    <property type="nucleotide sequence ID" value="NZ_JAZDRP010000003.1"/>
</dbReference>
<comment type="caution">
    <text evidence="2">The sequence shown here is derived from an EMBL/GenBank/DDBJ whole genome shotgun (WGS) entry which is preliminary data.</text>
</comment>
<keyword evidence="3" id="KW-1185">Reference proteome</keyword>
<gene>
    <name evidence="2" type="ORF">V0U79_04905</name>
</gene>
<dbReference type="InterPro" id="IPR007401">
    <property type="entry name" value="DUF454"/>
</dbReference>
<name>A0ABU7LP49_9PROT</name>
<feature type="transmembrane region" description="Helical" evidence="1">
    <location>
        <begin position="77"/>
        <end position="95"/>
    </location>
</feature>
<accession>A0ABU7LP49</accession>
<dbReference type="Pfam" id="PF04304">
    <property type="entry name" value="DUF454"/>
    <property type="match status" value="1"/>
</dbReference>
<keyword evidence="1" id="KW-0812">Transmembrane</keyword>
<dbReference type="PIRSF" id="PIRSF016789">
    <property type="entry name" value="DUF454"/>
    <property type="match status" value="1"/>
</dbReference>
<dbReference type="PANTHER" id="PTHR35813">
    <property type="entry name" value="INNER MEMBRANE PROTEIN YBAN"/>
    <property type="match status" value="1"/>
</dbReference>
<evidence type="ECO:0000256" key="1">
    <source>
        <dbReference type="SAM" id="Phobius"/>
    </source>
</evidence>